<gene>
    <name evidence="4" type="ORF">SS7213T_11595</name>
</gene>
<feature type="site" description="Important for substrate specificity" evidence="2">
    <location>
        <position position="140"/>
    </location>
</feature>
<dbReference type="ESTHER" id="9stap-g5jlf3">
    <property type="family name" value="CarbLipBact_1"/>
</dbReference>
<organism evidence="4 5">
    <name type="scientific">Staphylococcus simiae CCM 7213 = CCUG 51256</name>
    <dbReference type="NCBI Taxonomy" id="911238"/>
    <lineage>
        <taxon>Bacteria</taxon>
        <taxon>Bacillati</taxon>
        <taxon>Bacillota</taxon>
        <taxon>Bacilli</taxon>
        <taxon>Bacillales</taxon>
        <taxon>Staphylococcaceae</taxon>
        <taxon>Staphylococcus</taxon>
    </lineage>
</organism>
<sequence>MKIKTPNPVYLSGNNDYAILLLHSFTGTNRDVKHLATELNKLGYSCYLPNYPGHGLQLPSFMSYGIDDWWHEVERAYHFLRQQGYQSISAIGVSLGGLMTLKLAETYELANIVVMSAPKEKSNEGLVQHLFNYCNRMGQILGVDEVEIKQQLSSITNYEQELLKFQQFIDRIMSHLDDIYCAAHILYGGKDALSYKDSAEYIYHHLSSTDKLLTGLPDSNHLMTHGEGRDILEASVIQFLTKRLTK</sequence>
<dbReference type="Proteomes" id="UP000005413">
    <property type="component" value="Unassembled WGS sequence"/>
</dbReference>
<evidence type="ECO:0000256" key="1">
    <source>
        <dbReference type="PIRSR" id="PIRSR017388-1"/>
    </source>
</evidence>
<feature type="active site" description="Nucleophile" evidence="1">
    <location>
        <position position="94"/>
    </location>
</feature>
<accession>G5JLF3</accession>
<dbReference type="Gene3D" id="3.40.50.1820">
    <property type="entry name" value="alpha/beta hydrolase"/>
    <property type="match status" value="1"/>
</dbReference>
<dbReference type="GO" id="GO:0052689">
    <property type="term" value="F:carboxylic ester hydrolase activity"/>
    <property type="evidence" value="ECO:0007669"/>
    <property type="project" value="InterPro"/>
</dbReference>
<reference evidence="4 5" key="1">
    <citation type="journal article" date="2012" name="BMC Genomics">
        <title>Comparative genomic analysis of the genus Staphylococcus including Staphylococcus aureus and its newly described sister species Staphylococcus simiae.</title>
        <authorList>
            <person name="Suzuki H."/>
            <person name="Lefebure T."/>
            <person name="Pavinski Bitar P."/>
            <person name="Stanhope M.J."/>
        </authorList>
    </citation>
    <scope>NUCLEOTIDE SEQUENCE [LARGE SCALE GENOMIC DNA]</scope>
    <source>
        <strain evidence="4 5">CCM 7213</strain>
    </source>
</reference>
<dbReference type="InterPro" id="IPR029058">
    <property type="entry name" value="AB_hydrolase_fold"/>
</dbReference>
<feature type="active site" description="Charge relay system" evidence="1">
    <location>
        <position position="221"/>
    </location>
</feature>
<evidence type="ECO:0000313" key="4">
    <source>
        <dbReference type="EMBL" id="EHJ06994.1"/>
    </source>
</evidence>
<feature type="active site" description="Charge relay system" evidence="1">
    <location>
        <position position="191"/>
    </location>
</feature>
<name>G5JLF3_9STAP</name>
<dbReference type="PATRIC" id="fig|911238.3.peg.2047"/>
<dbReference type="SUPFAM" id="SSF53474">
    <property type="entry name" value="alpha/beta-Hydrolases"/>
    <property type="match status" value="1"/>
</dbReference>
<dbReference type="RefSeq" id="WP_002465002.1">
    <property type="nucleotide sequence ID" value="NZ_AEUN01000520.1"/>
</dbReference>
<keyword evidence="5" id="KW-1185">Reference proteome</keyword>
<evidence type="ECO:0000313" key="5">
    <source>
        <dbReference type="Proteomes" id="UP000005413"/>
    </source>
</evidence>
<dbReference type="EMBL" id="AEUN01000520">
    <property type="protein sequence ID" value="EHJ06994.1"/>
    <property type="molecule type" value="Genomic_DNA"/>
</dbReference>
<dbReference type="InterPro" id="IPR012354">
    <property type="entry name" value="Esterase_lipase"/>
</dbReference>
<feature type="domain" description="Serine aminopeptidase S33" evidence="3">
    <location>
        <begin position="16"/>
        <end position="131"/>
    </location>
</feature>
<dbReference type="Pfam" id="PF12146">
    <property type="entry name" value="Hydrolase_4"/>
    <property type="match status" value="1"/>
</dbReference>
<evidence type="ECO:0000259" key="3">
    <source>
        <dbReference type="Pfam" id="PF12146"/>
    </source>
</evidence>
<evidence type="ECO:0000256" key="2">
    <source>
        <dbReference type="PIRSR" id="PIRSR017388-3"/>
    </source>
</evidence>
<dbReference type="AlphaFoldDB" id="G5JLF3"/>
<protein>
    <recommendedName>
        <fullName evidence="3">Serine aminopeptidase S33 domain-containing protein</fullName>
    </recommendedName>
</protein>
<dbReference type="OrthoDB" id="9800213at2"/>
<proteinExistence type="predicted"/>
<dbReference type="InterPro" id="IPR022742">
    <property type="entry name" value="Hydrolase_4"/>
</dbReference>
<dbReference type="PIRSF" id="PIRSF017388">
    <property type="entry name" value="Esterase_lipase"/>
    <property type="match status" value="1"/>
</dbReference>
<comment type="caution">
    <text evidence="4">The sequence shown here is derived from an EMBL/GenBank/DDBJ whole genome shotgun (WGS) entry which is preliminary data.</text>
</comment>